<dbReference type="InterPro" id="IPR001753">
    <property type="entry name" value="Enoyl-CoA_hydra/iso"/>
</dbReference>
<dbReference type="SUPFAM" id="SSF52096">
    <property type="entry name" value="ClpP/crotonase"/>
    <property type="match status" value="1"/>
</dbReference>
<keyword evidence="3" id="KW-1185">Reference proteome</keyword>
<dbReference type="RefSeq" id="WP_135264234.1">
    <property type="nucleotide sequence ID" value="NZ_SMLM01000002.1"/>
</dbReference>
<accession>A0A4Z0BXQ1</accession>
<sequence length="273" mass="29536">MQLEHIRMERDGDVAVITLDNPGRRNALSRPMQEGLGRLLQQVRETPDIRAVLLTAAGDAFCAGADLAGNAIPPGDEHLTRGQSTRKVMEQLSNPLITGLRELPVPVVCALPGVAAGAGVGIALAADVVIAARSAYFYLPFIPKLGIVPDLGTTWFLEKLLGRGRATALTLLGSRLGAEQAQAWGLVWSCVEGEKLREEAMAVARQLARLPSHAALETRRAYDAAGRNDLAAQLQYEADRQAELIDRPDFEEGVRAFLEKREPDFARLGKRGT</sequence>
<dbReference type="Gene3D" id="1.10.12.10">
    <property type="entry name" value="Lyase 2-enoyl-coa Hydratase, Chain A, domain 2"/>
    <property type="match status" value="1"/>
</dbReference>
<evidence type="ECO:0000313" key="2">
    <source>
        <dbReference type="EMBL" id="TFZ02709.1"/>
    </source>
</evidence>
<comment type="caution">
    <text evidence="2">The sequence shown here is derived from an EMBL/GenBank/DDBJ whole genome shotgun (WGS) entry which is preliminary data.</text>
</comment>
<dbReference type="PANTHER" id="PTHR43459:SF1">
    <property type="entry name" value="EG:BACN32G11.4 PROTEIN"/>
    <property type="match status" value="1"/>
</dbReference>
<name>A0A4Z0BXQ1_9BURK</name>
<gene>
    <name evidence="2" type="ORF">EZ313_15795</name>
</gene>
<dbReference type="Pfam" id="PF00378">
    <property type="entry name" value="ECH_1"/>
    <property type="match status" value="1"/>
</dbReference>
<dbReference type="InterPro" id="IPR014748">
    <property type="entry name" value="Enoyl-CoA_hydra_C"/>
</dbReference>
<dbReference type="AlphaFoldDB" id="A0A4Z0BXQ1"/>
<dbReference type="OrthoDB" id="5291143at2"/>
<dbReference type="CDD" id="cd06558">
    <property type="entry name" value="crotonase-like"/>
    <property type="match status" value="1"/>
</dbReference>
<dbReference type="PANTHER" id="PTHR43459">
    <property type="entry name" value="ENOYL-COA HYDRATASE"/>
    <property type="match status" value="1"/>
</dbReference>
<dbReference type="EMBL" id="SMLM01000002">
    <property type="protein sequence ID" value="TFZ02709.1"/>
    <property type="molecule type" value="Genomic_DNA"/>
</dbReference>
<evidence type="ECO:0000256" key="1">
    <source>
        <dbReference type="ARBA" id="ARBA00005254"/>
    </source>
</evidence>
<organism evidence="2 3">
    <name type="scientific">Ramlibacter henchirensis</name>
    <dbReference type="NCBI Taxonomy" id="204072"/>
    <lineage>
        <taxon>Bacteria</taxon>
        <taxon>Pseudomonadati</taxon>
        <taxon>Pseudomonadota</taxon>
        <taxon>Betaproteobacteria</taxon>
        <taxon>Burkholderiales</taxon>
        <taxon>Comamonadaceae</taxon>
        <taxon>Ramlibacter</taxon>
    </lineage>
</organism>
<dbReference type="Gene3D" id="3.90.226.10">
    <property type="entry name" value="2-enoyl-CoA Hydratase, Chain A, domain 1"/>
    <property type="match status" value="1"/>
</dbReference>
<dbReference type="Proteomes" id="UP000298180">
    <property type="component" value="Unassembled WGS sequence"/>
</dbReference>
<reference evidence="2 3" key="1">
    <citation type="submission" date="2019-03" db="EMBL/GenBank/DDBJ databases">
        <title>Ramlibacter henchirensis DSM 14656, whole genome shotgun sequence.</title>
        <authorList>
            <person name="Zhang X."/>
            <person name="Feng G."/>
            <person name="Zhu H."/>
        </authorList>
    </citation>
    <scope>NUCLEOTIDE SEQUENCE [LARGE SCALE GENOMIC DNA]</scope>
    <source>
        <strain evidence="2 3">DSM 14656</strain>
    </source>
</reference>
<protein>
    <submittedName>
        <fullName evidence="2">Enoyl-CoA hydratase</fullName>
    </submittedName>
</protein>
<evidence type="ECO:0000313" key="3">
    <source>
        <dbReference type="Proteomes" id="UP000298180"/>
    </source>
</evidence>
<proteinExistence type="inferred from homology"/>
<comment type="similarity">
    <text evidence="1">Belongs to the enoyl-CoA hydratase/isomerase family.</text>
</comment>
<dbReference type="InterPro" id="IPR029045">
    <property type="entry name" value="ClpP/crotonase-like_dom_sf"/>
</dbReference>
<dbReference type="GO" id="GO:0003824">
    <property type="term" value="F:catalytic activity"/>
    <property type="evidence" value="ECO:0007669"/>
    <property type="project" value="UniProtKB-ARBA"/>
</dbReference>